<dbReference type="EMBL" id="JBEZVI010000002">
    <property type="protein sequence ID" value="MEU3709120.1"/>
    <property type="molecule type" value="Genomic_DNA"/>
</dbReference>
<proteinExistence type="predicted"/>
<reference evidence="2 3" key="1">
    <citation type="submission" date="2024-06" db="EMBL/GenBank/DDBJ databases">
        <title>The Natural Products Discovery Center: Release of the First 8490 Sequenced Strains for Exploring Actinobacteria Biosynthetic Diversity.</title>
        <authorList>
            <person name="Kalkreuter E."/>
            <person name="Kautsar S.A."/>
            <person name="Yang D."/>
            <person name="Bader C.D."/>
            <person name="Teijaro C.N."/>
            <person name="Fluegel L."/>
            <person name="Davis C.M."/>
            <person name="Simpson J.R."/>
            <person name="Lauterbach L."/>
            <person name="Steele A.D."/>
            <person name="Gui C."/>
            <person name="Meng S."/>
            <person name="Li G."/>
            <person name="Viehrig K."/>
            <person name="Ye F."/>
            <person name="Su P."/>
            <person name="Kiefer A.F."/>
            <person name="Nichols A."/>
            <person name="Cepeda A.J."/>
            <person name="Yan W."/>
            <person name="Fan B."/>
            <person name="Jiang Y."/>
            <person name="Adhikari A."/>
            <person name="Zheng C.-J."/>
            <person name="Schuster L."/>
            <person name="Cowan T.M."/>
            <person name="Smanski M.J."/>
            <person name="Chevrette M.G."/>
            <person name="De Carvalho L.P.S."/>
            <person name="Shen B."/>
        </authorList>
    </citation>
    <scope>NUCLEOTIDE SEQUENCE [LARGE SCALE GENOMIC DNA]</scope>
    <source>
        <strain evidence="2 3">NPDC033039</strain>
    </source>
</reference>
<protein>
    <submittedName>
        <fullName evidence="2">Uncharacterized protein</fullName>
    </submittedName>
</protein>
<accession>A0ABV2YTQ3</accession>
<organism evidence="2 3">
    <name type="scientific">Streptomyces catenulae</name>
    <dbReference type="NCBI Taxonomy" id="66875"/>
    <lineage>
        <taxon>Bacteria</taxon>
        <taxon>Bacillati</taxon>
        <taxon>Actinomycetota</taxon>
        <taxon>Actinomycetes</taxon>
        <taxon>Kitasatosporales</taxon>
        <taxon>Streptomycetaceae</taxon>
        <taxon>Streptomyces</taxon>
    </lineage>
</organism>
<keyword evidence="1" id="KW-0472">Membrane</keyword>
<dbReference type="Proteomes" id="UP001550853">
    <property type="component" value="Unassembled WGS sequence"/>
</dbReference>
<keyword evidence="1" id="KW-0812">Transmembrane</keyword>
<keyword evidence="3" id="KW-1185">Reference proteome</keyword>
<evidence type="ECO:0000313" key="3">
    <source>
        <dbReference type="Proteomes" id="UP001550853"/>
    </source>
</evidence>
<name>A0ABV2YTQ3_9ACTN</name>
<evidence type="ECO:0000256" key="1">
    <source>
        <dbReference type="SAM" id="Phobius"/>
    </source>
</evidence>
<feature type="transmembrane region" description="Helical" evidence="1">
    <location>
        <begin position="6"/>
        <end position="23"/>
    </location>
</feature>
<comment type="caution">
    <text evidence="2">The sequence shown here is derived from an EMBL/GenBank/DDBJ whole genome shotgun (WGS) entry which is preliminary data.</text>
</comment>
<evidence type="ECO:0000313" key="2">
    <source>
        <dbReference type="EMBL" id="MEU3709120.1"/>
    </source>
</evidence>
<sequence>MAAAGTATYTVVLAAVALTSVLARARDRRRDARETLRIMVGRRPRG</sequence>
<keyword evidence="1" id="KW-1133">Transmembrane helix</keyword>
<gene>
    <name evidence="2" type="ORF">AB0E61_03360</name>
</gene>
<dbReference type="RefSeq" id="WP_245655117.1">
    <property type="nucleotide sequence ID" value="NZ_JBEZVI010000002.1"/>
</dbReference>